<organism evidence="1 2">
    <name type="scientific">Mucilaginibacter gossypiicola</name>
    <dbReference type="NCBI Taxonomy" id="551995"/>
    <lineage>
        <taxon>Bacteria</taxon>
        <taxon>Pseudomonadati</taxon>
        <taxon>Bacteroidota</taxon>
        <taxon>Sphingobacteriia</taxon>
        <taxon>Sphingobacteriales</taxon>
        <taxon>Sphingobacteriaceae</taxon>
        <taxon>Mucilaginibacter</taxon>
    </lineage>
</organism>
<evidence type="ECO:0000313" key="2">
    <source>
        <dbReference type="Proteomes" id="UP000198942"/>
    </source>
</evidence>
<dbReference type="RefSeq" id="WP_091212047.1">
    <property type="nucleotide sequence ID" value="NZ_FOCL01000005.1"/>
</dbReference>
<evidence type="ECO:0000313" key="1">
    <source>
        <dbReference type="EMBL" id="SEO07137.1"/>
    </source>
</evidence>
<sequence length="332" mass="36964">MLSQWFKVNANFIAFFFGLSCCVIPSTSSPKHTISNGMIVADLYLVDPENGYYCGTRFDWAGVFSGLRYKGHTFFGQWSTAYAATNNDAVIGPVESFSPIGYNDAKQGKTFVVIGVGVLRKKSDTPYKPKELYKIVDGGIWTVRRGKNAIVYQHTLHDASGYAYLYTKTVSLIRGEPKMVLKHSLKNIGKRPIVTDVFDHNFPVIDNQPTGPAIKIKFRGNVKATGKWWGTNAVIHGNTLSFLKVLQGNEWLQCDSLTGFGNDALDYDFKMENHQTGAGIRATSDQPLKKVVFWACATTACPEPYIKITVAPGQTLNWTITYEFYTFTPDAN</sequence>
<dbReference type="EMBL" id="FOCL01000005">
    <property type="protein sequence ID" value="SEO07137.1"/>
    <property type="molecule type" value="Genomic_DNA"/>
</dbReference>
<gene>
    <name evidence="1" type="ORF">SAMN05192574_105195</name>
</gene>
<dbReference type="STRING" id="551995.SAMN05192574_105195"/>
<dbReference type="OrthoDB" id="5621785at2"/>
<keyword evidence="2" id="KW-1185">Reference proteome</keyword>
<protein>
    <submittedName>
        <fullName evidence="1">Uncharacterized protein</fullName>
    </submittedName>
</protein>
<dbReference type="PROSITE" id="PS51257">
    <property type="entry name" value="PROKAR_LIPOPROTEIN"/>
    <property type="match status" value="1"/>
</dbReference>
<accession>A0A1H8LPU1</accession>
<name>A0A1H8LPU1_9SPHI</name>
<dbReference type="Proteomes" id="UP000198942">
    <property type="component" value="Unassembled WGS sequence"/>
</dbReference>
<reference evidence="2" key="1">
    <citation type="submission" date="2016-10" db="EMBL/GenBank/DDBJ databases">
        <authorList>
            <person name="Varghese N."/>
            <person name="Submissions S."/>
        </authorList>
    </citation>
    <scope>NUCLEOTIDE SEQUENCE [LARGE SCALE GENOMIC DNA]</scope>
    <source>
        <strain evidence="2">Gh-48</strain>
    </source>
</reference>
<proteinExistence type="predicted"/>
<dbReference type="AlphaFoldDB" id="A0A1H8LPU1"/>